<dbReference type="GO" id="GO:0005737">
    <property type="term" value="C:cytoplasm"/>
    <property type="evidence" value="ECO:0007669"/>
    <property type="project" value="TreeGrafter"/>
</dbReference>
<sequence>MADIDSPRPFRRERNLSNRNFAKRGSNRRRLSTDSHASTDSRLFEPICDENAETPTNGHNNSLSQPPTPSATTMSCKNILHSVSSDTVEASVNHKPKQKNRSLDFPLTSTSTATIGDDDAPQSHEDLDPESPDPALLDVKQKLLMFENFHTSDRFKAAKFKSLSTQSLLNSERRLNYRKTKSPSPKSTTSSISSSNSGSYSIHDLSETSSMGNEVSVMDKRYSAFHQSIDEERSEDDVDGFEVAEEVFEEGATEKYGTTSSMDNNNNLNSGSHRESLKGEHVSPVAAMNTTLLAPFLKHSQSHGDDETNQSDEKQTSQQQQEGKQQTTKPPSKDFPRNFRSRPLTEIAGSQTLRVRGEKYNSLRSTLTDADDEEQIELRDKGYGCIQPILDELIKTEESYVENLWTGIRNYGNIFEHKDLPMGLRGMKYILFGNVEQLAEFHRDEFLPMLHRNRHDLKRLFDEFLYFIEQNYFYGYVLYTMNKQSSLKLCDIYKNYFKGIQTELDDKLGINSFLVQPIQRMARYPLLLTQFITTLFKNRDFILKPVIESCCRLEKKLRTLLTTINESEIINDIVCLSETHEFNTAYQGKFRKVSEFHVHDHTLKRSYRSKVFMFDKCIIYTEIKGKQLIFHGRYPCEHIGITPKTNSFTLFYEQRKMQECDFSADQTLIEQWLELIREMMTLYAKEERKRFKEKLALEQGEDHIHPKPANLSLFRDSNRFSTDSGIGNMWVVPKAEVDEPVAANRTTWYATS</sequence>
<dbReference type="Pfam" id="PF00621">
    <property type="entry name" value="RhoGEF"/>
    <property type="match status" value="1"/>
</dbReference>
<dbReference type="EnsemblMetazoa" id="SCAU004826-RA">
    <property type="protein sequence ID" value="SCAU004826-PA"/>
    <property type="gene ID" value="SCAU004826"/>
</dbReference>
<dbReference type="AlphaFoldDB" id="A0A1I8P4R1"/>
<dbReference type="InterPro" id="IPR000219">
    <property type="entry name" value="DH_dom"/>
</dbReference>
<dbReference type="InterPro" id="IPR035899">
    <property type="entry name" value="DBL_dom_sf"/>
</dbReference>
<dbReference type="SUPFAM" id="SSF48065">
    <property type="entry name" value="DBL homology domain (DH-domain)"/>
    <property type="match status" value="1"/>
</dbReference>
<gene>
    <name evidence="4" type="primary">106084344</name>
</gene>
<dbReference type="PANTHER" id="PTHR22826:SF209">
    <property type="entry name" value="DH DOMAIN-CONTAINING PROTEIN"/>
    <property type="match status" value="1"/>
</dbReference>
<protein>
    <recommendedName>
        <fullName evidence="3">DH domain-containing protein</fullName>
    </recommendedName>
</protein>
<evidence type="ECO:0000259" key="3">
    <source>
        <dbReference type="PROSITE" id="PS50010"/>
    </source>
</evidence>
<dbReference type="SUPFAM" id="SSF50729">
    <property type="entry name" value="PH domain-like"/>
    <property type="match status" value="1"/>
</dbReference>
<proteinExistence type="predicted"/>
<feature type="region of interest" description="Disordered" evidence="2">
    <location>
        <begin position="300"/>
        <end position="343"/>
    </location>
</feature>
<dbReference type="OrthoDB" id="6152532at2759"/>
<reference evidence="5" key="1">
    <citation type="submission" date="2015-05" db="EMBL/GenBank/DDBJ databases">
        <authorList>
            <person name="Wilson R.K."/>
            <person name="Warren W.C."/>
            <person name="Olafson P."/>
        </authorList>
    </citation>
    <scope>NUCLEOTIDE SEQUENCE [LARGE SCALE GENOMIC DNA]</scope>
    <source>
        <strain evidence="5">USDA</strain>
    </source>
</reference>
<dbReference type="VEuPathDB" id="VectorBase:SCAU004826"/>
<dbReference type="EnsemblMetazoa" id="SCAU004826-RC">
    <property type="protein sequence ID" value="SCAU004826-PC"/>
    <property type="gene ID" value="SCAU004826"/>
</dbReference>
<dbReference type="STRING" id="35570.A0A1I8P4R1"/>
<dbReference type="SMART" id="SM00325">
    <property type="entry name" value="RhoGEF"/>
    <property type="match status" value="1"/>
</dbReference>
<accession>A0A1I8P4R1</accession>
<feature type="domain" description="DH" evidence="3">
    <location>
        <begin position="385"/>
        <end position="567"/>
    </location>
</feature>
<dbReference type="Proteomes" id="UP000095300">
    <property type="component" value="Unassembled WGS sequence"/>
</dbReference>
<feature type="compositionally biased region" description="Basic and acidic residues" evidence="2">
    <location>
        <begin position="302"/>
        <end position="315"/>
    </location>
</feature>
<keyword evidence="1" id="KW-0344">Guanine-nucleotide releasing factor</keyword>
<dbReference type="Gene3D" id="1.20.900.10">
    <property type="entry name" value="Dbl homology (DH) domain"/>
    <property type="match status" value="1"/>
</dbReference>
<dbReference type="GO" id="GO:0005085">
    <property type="term" value="F:guanyl-nucleotide exchange factor activity"/>
    <property type="evidence" value="ECO:0007669"/>
    <property type="project" value="UniProtKB-KW"/>
</dbReference>
<reference evidence="4" key="2">
    <citation type="submission" date="2020-05" db="UniProtKB">
        <authorList>
            <consortium name="EnsemblMetazoa"/>
        </authorList>
    </citation>
    <scope>IDENTIFICATION</scope>
    <source>
        <strain evidence="4">USDA</strain>
    </source>
</reference>
<dbReference type="PANTHER" id="PTHR22826">
    <property type="entry name" value="RHO GUANINE EXCHANGE FACTOR-RELATED"/>
    <property type="match status" value="1"/>
</dbReference>
<feature type="compositionally biased region" description="Low complexity" evidence="2">
    <location>
        <begin position="182"/>
        <end position="201"/>
    </location>
</feature>
<feature type="region of interest" description="Disordered" evidence="2">
    <location>
        <begin position="171"/>
        <end position="211"/>
    </location>
</feature>
<feature type="compositionally biased region" description="Basic and acidic residues" evidence="2">
    <location>
        <begin position="272"/>
        <end position="281"/>
    </location>
</feature>
<feature type="region of interest" description="Disordered" evidence="2">
    <location>
        <begin position="250"/>
        <end position="281"/>
    </location>
</feature>
<feature type="compositionally biased region" description="Basic and acidic residues" evidence="2">
    <location>
        <begin position="31"/>
        <end position="43"/>
    </location>
</feature>
<dbReference type="PROSITE" id="PS50010">
    <property type="entry name" value="DH_2"/>
    <property type="match status" value="1"/>
</dbReference>
<feature type="compositionally biased region" description="Basic residues" evidence="2">
    <location>
        <begin position="21"/>
        <end position="30"/>
    </location>
</feature>
<feature type="compositionally biased region" description="Low complexity" evidence="2">
    <location>
        <begin position="316"/>
        <end position="329"/>
    </location>
</feature>
<evidence type="ECO:0000256" key="2">
    <source>
        <dbReference type="SAM" id="MobiDB-lite"/>
    </source>
</evidence>
<name>A0A1I8P4R1_STOCA</name>
<evidence type="ECO:0000313" key="4">
    <source>
        <dbReference type="EnsemblMetazoa" id="SCAU004826-PC"/>
    </source>
</evidence>
<feature type="region of interest" description="Disordered" evidence="2">
    <location>
        <begin position="87"/>
        <end position="134"/>
    </location>
</feature>
<evidence type="ECO:0000256" key="1">
    <source>
        <dbReference type="ARBA" id="ARBA00022658"/>
    </source>
</evidence>
<dbReference type="EnsemblMetazoa" id="SCAU004826-RB">
    <property type="protein sequence ID" value="SCAU004826-PB"/>
    <property type="gene ID" value="SCAU004826"/>
</dbReference>
<evidence type="ECO:0000313" key="5">
    <source>
        <dbReference type="Proteomes" id="UP000095300"/>
    </source>
</evidence>
<dbReference type="KEGG" id="scac:106084344"/>
<feature type="compositionally biased region" description="Polar residues" evidence="2">
    <location>
        <begin position="256"/>
        <end position="271"/>
    </location>
</feature>
<feature type="region of interest" description="Disordered" evidence="2">
    <location>
        <begin position="1"/>
        <end position="74"/>
    </location>
</feature>
<organism evidence="4 5">
    <name type="scientific">Stomoxys calcitrans</name>
    <name type="common">Stable fly</name>
    <name type="synonym">Conops calcitrans</name>
    <dbReference type="NCBI Taxonomy" id="35570"/>
    <lineage>
        <taxon>Eukaryota</taxon>
        <taxon>Metazoa</taxon>
        <taxon>Ecdysozoa</taxon>
        <taxon>Arthropoda</taxon>
        <taxon>Hexapoda</taxon>
        <taxon>Insecta</taxon>
        <taxon>Pterygota</taxon>
        <taxon>Neoptera</taxon>
        <taxon>Endopterygota</taxon>
        <taxon>Diptera</taxon>
        <taxon>Brachycera</taxon>
        <taxon>Muscomorpha</taxon>
        <taxon>Muscoidea</taxon>
        <taxon>Muscidae</taxon>
        <taxon>Stomoxys</taxon>
    </lineage>
</organism>
<dbReference type="InterPro" id="IPR051336">
    <property type="entry name" value="RhoGEF_Guanine_NuclExch_SF"/>
</dbReference>
<feature type="compositionally biased region" description="Polar residues" evidence="2">
    <location>
        <begin position="53"/>
        <end position="74"/>
    </location>
</feature>
<keyword evidence="5" id="KW-1185">Reference proteome</keyword>
<feature type="compositionally biased region" description="Basic and acidic residues" evidence="2">
    <location>
        <begin position="1"/>
        <end position="16"/>
    </location>
</feature>